<organism evidence="1 2">
    <name type="scientific">Angiostrongylus cantonensis</name>
    <name type="common">Rat lungworm</name>
    <dbReference type="NCBI Taxonomy" id="6313"/>
    <lineage>
        <taxon>Eukaryota</taxon>
        <taxon>Metazoa</taxon>
        <taxon>Ecdysozoa</taxon>
        <taxon>Nematoda</taxon>
        <taxon>Chromadorea</taxon>
        <taxon>Rhabditida</taxon>
        <taxon>Rhabditina</taxon>
        <taxon>Rhabditomorpha</taxon>
        <taxon>Strongyloidea</taxon>
        <taxon>Metastrongylidae</taxon>
        <taxon>Angiostrongylus</taxon>
    </lineage>
</organism>
<protein>
    <submittedName>
        <fullName evidence="2">Ovule protein</fullName>
    </submittedName>
</protein>
<name>A0A0K0D075_ANGCA</name>
<evidence type="ECO:0000313" key="1">
    <source>
        <dbReference type="Proteomes" id="UP000035642"/>
    </source>
</evidence>
<dbReference type="STRING" id="6313.A0A0K0D075"/>
<reference evidence="2" key="2">
    <citation type="submission" date="2017-02" db="UniProtKB">
        <authorList>
            <consortium name="WormBaseParasite"/>
        </authorList>
    </citation>
    <scope>IDENTIFICATION</scope>
</reference>
<reference evidence="1" key="1">
    <citation type="submission" date="2012-09" db="EMBL/GenBank/DDBJ databases">
        <authorList>
            <person name="Martin A.A."/>
        </authorList>
    </citation>
    <scope>NUCLEOTIDE SEQUENCE</scope>
</reference>
<proteinExistence type="predicted"/>
<evidence type="ECO:0000313" key="2">
    <source>
        <dbReference type="WBParaSite" id="ACAC_0000345101-mRNA-1"/>
    </source>
</evidence>
<sequence>LEWVHKNQARRMKSRSEWFVVINLLSFINIYSPYLPTQHGNEKTMYERPCAHSIGEEAWLVNVISDEIWKRKRNTKTKHQ</sequence>
<dbReference type="WBParaSite" id="ACAC_0000345101-mRNA-1">
    <property type="protein sequence ID" value="ACAC_0000345101-mRNA-1"/>
    <property type="gene ID" value="ACAC_0000345101"/>
</dbReference>
<dbReference type="Proteomes" id="UP000035642">
    <property type="component" value="Unassembled WGS sequence"/>
</dbReference>
<keyword evidence="1" id="KW-1185">Reference proteome</keyword>
<accession>A0A0K0D075</accession>
<dbReference type="AlphaFoldDB" id="A0A0K0D075"/>